<name>A0A182S7G0_9DIPT</name>
<feature type="region of interest" description="Disordered" evidence="1">
    <location>
        <begin position="1"/>
        <end position="27"/>
    </location>
</feature>
<reference evidence="2" key="2">
    <citation type="submission" date="2020-05" db="UniProtKB">
        <authorList>
            <consortium name="EnsemblMetazoa"/>
        </authorList>
    </citation>
    <scope>IDENTIFICATION</scope>
    <source>
        <strain evidence="2">maculatus3</strain>
    </source>
</reference>
<reference evidence="3" key="1">
    <citation type="submission" date="2013-09" db="EMBL/GenBank/DDBJ databases">
        <title>The Genome Sequence of Anopheles maculatus species B.</title>
        <authorList>
            <consortium name="The Broad Institute Genomics Platform"/>
            <person name="Neafsey D.E."/>
            <person name="Besansky N."/>
            <person name="Howell P."/>
            <person name="Walton C."/>
            <person name="Young S.K."/>
            <person name="Zeng Q."/>
            <person name="Gargeya S."/>
            <person name="Fitzgerald M."/>
            <person name="Haas B."/>
            <person name="Abouelleil A."/>
            <person name="Allen A.W."/>
            <person name="Alvarado L."/>
            <person name="Arachchi H.M."/>
            <person name="Berlin A.M."/>
            <person name="Chapman S.B."/>
            <person name="Gainer-Dewar J."/>
            <person name="Goldberg J."/>
            <person name="Griggs A."/>
            <person name="Gujja S."/>
            <person name="Hansen M."/>
            <person name="Howarth C."/>
            <person name="Imamovic A."/>
            <person name="Ireland A."/>
            <person name="Larimer J."/>
            <person name="McCowan C."/>
            <person name="Murphy C."/>
            <person name="Pearson M."/>
            <person name="Poon T.W."/>
            <person name="Priest M."/>
            <person name="Roberts A."/>
            <person name="Saif S."/>
            <person name="Shea T."/>
            <person name="Sisk P."/>
            <person name="Sykes S."/>
            <person name="Wortman J."/>
            <person name="Nusbaum C."/>
            <person name="Birren B."/>
        </authorList>
    </citation>
    <scope>NUCLEOTIDE SEQUENCE [LARGE SCALE GENOMIC DNA]</scope>
    <source>
        <strain evidence="3">maculatus3</strain>
    </source>
</reference>
<feature type="compositionally biased region" description="Polar residues" evidence="1">
    <location>
        <begin position="1"/>
        <end position="16"/>
    </location>
</feature>
<keyword evidence="3" id="KW-1185">Reference proteome</keyword>
<protein>
    <submittedName>
        <fullName evidence="2">Uncharacterized protein</fullName>
    </submittedName>
</protein>
<dbReference type="EnsemblMetazoa" id="AMAM001208-RA">
    <property type="protein sequence ID" value="AMAM001208-PA"/>
    <property type="gene ID" value="AMAM001208"/>
</dbReference>
<sequence length="127" mass="14369">MVSANPNVVTRSSAKQSKIRTRAQQAAIEAEKEERRVKFYGGQRTTGKGSIAEAKKQGKLRMSANGGTDERRSSDFTDVQLKDIFHNAQSVCSVERGPTGILYDERFALHRCLWDSNYPECPERYLR</sequence>
<feature type="region of interest" description="Disordered" evidence="1">
    <location>
        <begin position="39"/>
        <end position="73"/>
    </location>
</feature>
<proteinExistence type="predicted"/>
<organism evidence="2 3">
    <name type="scientific">Anopheles maculatus</name>
    <dbReference type="NCBI Taxonomy" id="74869"/>
    <lineage>
        <taxon>Eukaryota</taxon>
        <taxon>Metazoa</taxon>
        <taxon>Ecdysozoa</taxon>
        <taxon>Arthropoda</taxon>
        <taxon>Hexapoda</taxon>
        <taxon>Insecta</taxon>
        <taxon>Pterygota</taxon>
        <taxon>Neoptera</taxon>
        <taxon>Endopterygota</taxon>
        <taxon>Diptera</taxon>
        <taxon>Nematocera</taxon>
        <taxon>Culicoidea</taxon>
        <taxon>Culicidae</taxon>
        <taxon>Anophelinae</taxon>
        <taxon>Anopheles</taxon>
        <taxon>Anopheles maculatus group</taxon>
    </lineage>
</organism>
<accession>A0A182S7G0</accession>
<dbReference type="Proteomes" id="UP000075901">
    <property type="component" value="Unassembled WGS sequence"/>
</dbReference>
<evidence type="ECO:0000313" key="3">
    <source>
        <dbReference type="Proteomes" id="UP000075901"/>
    </source>
</evidence>
<evidence type="ECO:0000313" key="2">
    <source>
        <dbReference type="EnsemblMetazoa" id="AMAM001208-PA"/>
    </source>
</evidence>
<dbReference type="VEuPathDB" id="VectorBase:AMAM001208"/>
<dbReference type="AlphaFoldDB" id="A0A182S7G0"/>
<evidence type="ECO:0000256" key="1">
    <source>
        <dbReference type="SAM" id="MobiDB-lite"/>
    </source>
</evidence>